<dbReference type="AlphaFoldDB" id="A0A928VYX2"/>
<dbReference type="RefSeq" id="WP_264322015.1">
    <property type="nucleotide sequence ID" value="NZ_JADEXN010000250.1"/>
</dbReference>
<feature type="compositionally biased region" description="Low complexity" evidence="1">
    <location>
        <begin position="106"/>
        <end position="120"/>
    </location>
</feature>
<dbReference type="EMBL" id="JADEXN010000250">
    <property type="protein sequence ID" value="MBE9041823.1"/>
    <property type="molecule type" value="Genomic_DNA"/>
</dbReference>
<evidence type="ECO:0000313" key="3">
    <source>
        <dbReference type="Proteomes" id="UP000621799"/>
    </source>
</evidence>
<sequence>MTIPVAKRAEIFRLHKLGESQRAIAERLGVSRAAVKNYIRDPFPSLEDSSEPIDRGQVIPGEFLGEFDRKVNLILDRLLDRYQEIAADPDTSNRDLISLGRLIQSWSPQTPSDSPTSNTTNGLSEVDLDARWEERKRQAEILREKI</sequence>
<proteinExistence type="predicted"/>
<dbReference type="Proteomes" id="UP000621799">
    <property type="component" value="Unassembled WGS sequence"/>
</dbReference>
<comment type="caution">
    <text evidence="2">The sequence shown here is derived from an EMBL/GenBank/DDBJ whole genome shotgun (WGS) entry which is preliminary data.</text>
</comment>
<reference evidence="2" key="1">
    <citation type="submission" date="2020-10" db="EMBL/GenBank/DDBJ databases">
        <authorList>
            <person name="Castelo-Branco R."/>
            <person name="Eusebio N."/>
            <person name="Adriana R."/>
            <person name="Vieira A."/>
            <person name="Brugerolle De Fraissinette N."/>
            <person name="Rezende De Castro R."/>
            <person name="Schneider M.P."/>
            <person name="Vasconcelos V."/>
            <person name="Leao P.N."/>
        </authorList>
    </citation>
    <scope>NUCLEOTIDE SEQUENCE</scope>
    <source>
        <strain evidence="2">LEGE 11467</strain>
    </source>
</reference>
<organism evidence="2 3">
    <name type="scientific">Zarconia navalis LEGE 11467</name>
    <dbReference type="NCBI Taxonomy" id="1828826"/>
    <lineage>
        <taxon>Bacteria</taxon>
        <taxon>Bacillati</taxon>
        <taxon>Cyanobacteriota</taxon>
        <taxon>Cyanophyceae</taxon>
        <taxon>Oscillatoriophycideae</taxon>
        <taxon>Oscillatoriales</taxon>
        <taxon>Oscillatoriales incertae sedis</taxon>
        <taxon>Zarconia</taxon>
        <taxon>Zarconia navalis</taxon>
    </lineage>
</organism>
<evidence type="ECO:0000313" key="2">
    <source>
        <dbReference type="EMBL" id="MBE9041823.1"/>
    </source>
</evidence>
<keyword evidence="3" id="KW-1185">Reference proteome</keyword>
<name>A0A928VYX2_9CYAN</name>
<feature type="region of interest" description="Disordered" evidence="1">
    <location>
        <begin position="106"/>
        <end position="127"/>
    </location>
</feature>
<accession>A0A928VYX2</accession>
<dbReference type="Pfam" id="PF13384">
    <property type="entry name" value="HTH_23"/>
    <property type="match status" value="1"/>
</dbReference>
<gene>
    <name evidence="2" type="ORF">IQ235_13640</name>
</gene>
<dbReference type="Gene3D" id="1.10.10.60">
    <property type="entry name" value="Homeodomain-like"/>
    <property type="match status" value="1"/>
</dbReference>
<evidence type="ECO:0000256" key="1">
    <source>
        <dbReference type="SAM" id="MobiDB-lite"/>
    </source>
</evidence>
<protein>
    <submittedName>
        <fullName evidence="2">Helix-turn-helix domain-containing protein</fullName>
    </submittedName>
</protein>